<feature type="binding site" evidence="15">
    <location>
        <begin position="298"/>
        <end position="301"/>
    </location>
    <ligand>
        <name>GMP</name>
        <dbReference type="ChEBI" id="CHEBI:58115"/>
    </ligand>
</feature>
<evidence type="ECO:0000256" key="12">
    <source>
        <dbReference type="ARBA" id="ARBA00047746"/>
    </source>
</evidence>
<dbReference type="GO" id="GO:0006281">
    <property type="term" value="P:DNA repair"/>
    <property type="evidence" value="ECO:0007669"/>
    <property type="project" value="TreeGrafter"/>
</dbReference>
<dbReference type="OrthoDB" id="9887at2157"/>
<dbReference type="Gene3D" id="3.90.1860.10">
    <property type="entry name" value="tRNA-splicing ligase RtcB"/>
    <property type="match status" value="1"/>
</dbReference>
<evidence type="ECO:0000256" key="16">
    <source>
        <dbReference type="PIRSR" id="PIRSR601233-3"/>
    </source>
</evidence>
<evidence type="ECO:0000256" key="10">
    <source>
        <dbReference type="ARBA" id="ARBA00033766"/>
    </source>
</evidence>
<comment type="similarity">
    <text evidence="1">Belongs to the RtcB family.</text>
</comment>
<dbReference type="RefSeq" id="WP_012956110.1">
    <property type="nucleotide sequence ID" value="NC_013790.1"/>
</dbReference>
<dbReference type="GO" id="GO:0042245">
    <property type="term" value="P:RNA repair"/>
    <property type="evidence" value="ECO:0007669"/>
    <property type="project" value="TreeGrafter"/>
</dbReference>
<accession>D3E3Q0</accession>
<comment type="subunit">
    <text evidence="2">Monomer.</text>
</comment>
<evidence type="ECO:0000256" key="3">
    <source>
        <dbReference type="ARBA" id="ARBA00012726"/>
    </source>
</evidence>
<evidence type="ECO:0000313" key="17">
    <source>
        <dbReference type="EMBL" id="ADC47161.1"/>
    </source>
</evidence>
<dbReference type="Pfam" id="PF01139">
    <property type="entry name" value="RtcB"/>
    <property type="match status" value="2"/>
</dbReference>
<feature type="binding site" evidence="15">
    <location>
        <position position="281"/>
    </location>
    <ligand>
        <name>GMP</name>
        <dbReference type="ChEBI" id="CHEBI:58115"/>
    </ligand>
</feature>
<evidence type="ECO:0000256" key="2">
    <source>
        <dbReference type="ARBA" id="ARBA00011245"/>
    </source>
</evidence>
<feature type="binding site" evidence="15">
    <location>
        <begin position="246"/>
        <end position="247"/>
    </location>
    <ligand>
        <name>GMP</name>
        <dbReference type="ChEBI" id="CHEBI:58115"/>
    </ligand>
</feature>
<dbReference type="GO" id="GO:0003909">
    <property type="term" value="F:DNA ligase activity"/>
    <property type="evidence" value="ECO:0007669"/>
    <property type="project" value="TreeGrafter"/>
</dbReference>
<dbReference type="PANTHER" id="PTHR43749:SF2">
    <property type="entry name" value="RNA-SPLICING LIGASE RTCB"/>
    <property type="match status" value="1"/>
</dbReference>
<keyword evidence="7 15" id="KW-0342">GTP-binding</keyword>
<dbReference type="EC" id="6.5.1.8" evidence="3"/>
<dbReference type="eggNOG" id="arCOG04246">
    <property type="taxonomic scope" value="Archaea"/>
</dbReference>
<evidence type="ECO:0000313" key="18">
    <source>
        <dbReference type="Proteomes" id="UP000008680"/>
    </source>
</evidence>
<gene>
    <name evidence="17" type="ordered locus">mru_1311</name>
</gene>
<evidence type="ECO:0000256" key="15">
    <source>
        <dbReference type="PIRSR" id="PIRSR601233-2"/>
    </source>
</evidence>
<organism evidence="17 18">
    <name type="scientific">Methanobrevibacter ruminantium (strain ATCC 35063 / DSM 1093 / JCM 13430 / OCM 146 / M1)</name>
    <name type="common">Methanobacterium ruminantium</name>
    <dbReference type="NCBI Taxonomy" id="634498"/>
    <lineage>
        <taxon>Archaea</taxon>
        <taxon>Methanobacteriati</taxon>
        <taxon>Methanobacteriota</taxon>
        <taxon>Methanomada group</taxon>
        <taxon>Methanobacteria</taxon>
        <taxon>Methanobacteriales</taxon>
        <taxon>Methanobacteriaceae</taxon>
        <taxon>Methanobrevibacter</taxon>
    </lineage>
</organism>
<feature type="binding site" evidence="15">
    <location>
        <begin position="274"/>
        <end position="277"/>
    </location>
    <ligand>
        <name>GMP</name>
        <dbReference type="ChEBI" id="CHEBI:58115"/>
    </ligand>
</feature>
<evidence type="ECO:0000256" key="1">
    <source>
        <dbReference type="ARBA" id="ARBA00008071"/>
    </source>
</evidence>
<dbReference type="KEGG" id="mru:mru_1311"/>
<feature type="binding site" evidence="16">
    <location>
        <position position="146"/>
    </location>
    <ligand>
        <name>Mn(2+)</name>
        <dbReference type="ChEBI" id="CHEBI:29035"/>
        <label>1</label>
    </ligand>
</feature>
<dbReference type="GO" id="GO:0170057">
    <property type="term" value="F:RNA ligase (GTP) activity"/>
    <property type="evidence" value="ECO:0007669"/>
    <property type="project" value="UniProtKB-EC"/>
</dbReference>
<evidence type="ECO:0000256" key="14">
    <source>
        <dbReference type="PIRSR" id="PIRSR601233-1"/>
    </source>
</evidence>
<dbReference type="InterPro" id="IPR052915">
    <property type="entry name" value="RtcB-like"/>
</dbReference>
<feature type="binding site" evidence="16">
    <location>
        <position position="163"/>
    </location>
    <ligand>
        <name>Mn(2+)</name>
        <dbReference type="ChEBI" id="CHEBI:29035"/>
        <label>2</label>
    </ligand>
</feature>
<comment type="catalytic activity">
    <reaction evidence="12">
        <text>a 3'-end 3'-phospho-ribonucleotide-RNA + a 5'-end dephospho-ribonucleoside-RNA + GTP = a ribonucleotidyl-ribonucleotide-RNA + GMP + diphosphate</text>
        <dbReference type="Rhea" id="RHEA:68076"/>
        <dbReference type="Rhea" id="RHEA-COMP:10463"/>
        <dbReference type="Rhea" id="RHEA-COMP:13936"/>
        <dbReference type="Rhea" id="RHEA-COMP:17355"/>
        <dbReference type="ChEBI" id="CHEBI:33019"/>
        <dbReference type="ChEBI" id="CHEBI:37565"/>
        <dbReference type="ChEBI" id="CHEBI:58115"/>
        <dbReference type="ChEBI" id="CHEBI:83062"/>
        <dbReference type="ChEBI" id="CHEBI:138284"/>
        <dbReference type="ChEBI" id="CHEBI:173118"/>
        <dbReference type="EC" id="6.5.1.8"/>
    </reaction>
</comment>
<dbReference type="HOGENOM" id="CLU_022279_1_1_2"/>
<proteinExistence type="inferred from homology"/>
<dbReference type="GO" id="GO:0030145">
    <property type="term" value="F:manganese ion binding"/>
    <property type="evidence" value="ECO:0007669"/>
    <property type="project" value="TreeGrafter"/>
</dbReference>
<keyword evidence="4" id="KW-0436">Ligase</keyword>
<name>D3E3Q0_METRM</name>
<dbReference type="AlphaFoldDB" id="D3E3Q0"/>
<evidence type="ECO:0000256" key="13">
    <source>
        <dbReference type="ARBA" id="ARBA00049514"/>
    </source>
</evidence>
<dbReference type="GO" id="GO:0006396">
    <property type="term" value="P:RNA processing"/>
    <property type="evidence" value="ECO:0007669"/>
    <property type="project" value="InterPro"/>
</dbReference>
<comment type="function">
    <text evidence="11">Essential for tRNA splicing and maturation. Acts by directly joining spliced tRNA halves to mature-sized tRNAs. Joins RNA with 2',3'-cyclic-phosphate or 3'-phosphate ends to RNA with 5'-hydroxy ends.</text>
</comment>
<comment type="catalytic activity">
    <reaction evidence="13">
        <text>a 3'-end 2',3'-cyclophospho-ribonucleotide-RNA + a 5'-end dephospho-ribonucleoside-RNA + GTP + H2O = a ribonucleotidyl-ribonucleotide-RNA + GMP + diphosphate + H(+)</text>
        <dbReference type="Rhea" id="RHEA:68080"/>
        <dbReference type="Rhea" id="RHEA-COMP:10464"/>
        <dbReference type="Rhea" id="RHEA-COMP:13936"/>
        <dbReference type="Rhea" id="RHEA-COMP:17355"/>
        <dbReference type="ChEBI" id="CHEBI:15377"/>
        <dbReference type="ChEBI" id="CHEBI:15378"/>
        <dbReference type="ChEBI" id="CHEBI:33019"/>
        <dbReference type="ChEBI" id="CHEBI:37565"/>
        <dbReference type="ChEBI" id="CHEBI:58115"/>
        <dbReference type="ChEBI" id="CHEBI:83064"/>
        <dbReference type="ChEBI" id="CHEBI:138284"/>
        <dbReference type="ChEBI" id="CHEBI:173118"/>
        <dbReference type="EC" id="6.5.1.8"/>
    </reaction>
</comment>
<evidence type="ECO:0000256" key="5">
    <source>
        <dbReference type="ARBA" id="ARBA00022723"/>
    </source>
</evidence>
<keyword evidence="8 16" id="KW-0464">Manganese</keyword>
<sequence>MFELSGKYNTAKVFADNIDNDSVSQIIQFLNQPIAKDQSIRMMPDVHAGSNCVIGTTMTITDKAVPNLVGSDIGCGMETVYLDTDEIDFNRFDEIVRKYVPHGYDIRENPHPYIKKLRLTEMRCYFDLEAGSQGNFSLGTLGGGNHFIEVGKDKEENLVLVVHTGSRRIGADVCEYYQNQALKSFKRMHKTATNKELIYCEGQLFEDYIHDMKIMQEFASWNRKAIIETILSHYGMDYTDSFTTIHNYIDTDHNQMILRKGAVSAYKGEKLLIPINMREGSLICKGKGNKDWNCSAPHGAGRLMSRREAKDKISLKEYENAMKGIFTNSVNRGTIDESPMAYKPIEAIVNNIQDTVEIIDIIKPVYNFKA</sequence>
<dbReference type="STRING" id="634498.mru_1311"/>
<feature type="active site" description="GMP-histidine intermediate" evidence="14">
    <location>
        <position position="298"/>
    </location>
</feature>
<dbReference type="InterPro" id="IPR036025">
    <property type="entry name" value="RtcB-like_sf"/>
</dbReference>
<keyword evidence="18" id="KW-1185">Reference proteome</keyword>
<dbReference type="SUPFAM" id="SSF103365">
    <property type="entry name" value="Hypothetical protein PH1602"/>
    <property type="match status" value="1"/>
</dbReference>
<feature type="binding site" evidence="16">
    <location>
        <position position="246"/>
    </location>
    <ligand>
        <name>Mn(2+)</name>
        <dbReference type="ChEBI" id="CHEBI:29035"/>
        <label>2</label>
    </ligand>
</feature>
<evidence type="ECO:0000256" key="6">
    <source>
        <dbReference type="ARBA" id="ARBA00022741"/>
    </source>
</evidence>
<dbReference type="GO" id="GO:0005525">
    <property type="term" value="F:GTP binding"/>
    <property type="evidence" value="ECO:0007669"/>
    <property type="project" value="UniProtKB-KW"/>
</dbReference>
<dbReference type="GeneID" id="8770962"/>
<feature type="binding site" evidence="15">
    <location>
        <begin position="145"/>
        <end position="149"/>
    </location>
    <ligand>
        <name>GMP</name>
        <dbReference type="ChEBI" id="CHEBI:58115"/>
    </ligand>
</feature>
<dbReference type="InterPro" id="IPR001233">
    <property type="entry name" value="RtcB"/>
</dbReference>
<protein>
    <recommendedName>
        <fullName evidence="10">tRNA-splicing ligase RtcB</fullName>
        <ecNumber evidence="3">6.5.1.8</ecNumber>
    </recommendedName>
    <alternativeName>
        <fullName evidence="9">3'-phosphate/5'-hydroxy nucleic acid ligase</fullName>
    </alternativeName>
</protein>
<comment type="cofactor">
    <cofactor evidence="16">
        <name>Mn(2+)</name>
        <dbReference type="ChEBI" id="CHEBI:29035"/>
    </cofactor>
    <text evidence="16">Binds 2 manganese ions per subunit.</text>
</comment>
<evidence type="ECO:0000256" key="7">
    <source>
        <dbReference type="ARBA" id="ARBA00023134"/>
    </source>
</evidence>
<evidence type="ECO:0000256" key="4">
    <source>
        <dbReference type="ARBA" id="ARBA00022598"/>
    </source>
</evidence>
<evidence type="ECO:0000256" key="9">
    <source>
        <dbReference type="ARBA" id="ARBA00030221"/>
    </source>
</evidence>
<keyword evidence="5 16" id="KW-0479">Metal-binding</keyword>
<keyword evidence="6 15" id="KW-0547">Nucleotide-binding</keyword>
<reference evidence="17 18" key="1">
    <citation type="journal article" date="2010" name="PLoS ONE">
        <title>The genome sequence of the rumen methanogen Methanobrevibacter ruminantium reveals new possibilities for controlling ruminant methane emissions.</title>
        <authorList>
            <person name="Leahy S.C."/>
            <person name="Kelly W.J."/>
            <person name="Altermann E."/>
            <person name="Ronimus R.S."/>
            <person name="Yeoman C.J."/>
            <person name="Pacheco D.M."/>
            <person name="Li D."/>
            <person name="Kong Z."/>
            <person name="McTavish S."/>
            <person name="Sang C."/>
            <person name="Lambie S.C."/>
            <person name="Janssen P.H."/>
            <person name="Dey D."/>
            <person name="Attwood G.T."/>
        </authorList>
    </citation>
    <scope>NUCLEOTIDE SEQUENCE [LARGE SCALE GENOMIC DNA]</scope>
    <source>
        <strain evidence="18">ATCC 35063 / DSM 1093 / JCM 13430 / OCM 146 / M1</strain>
    </source>
</reference>
<dbReference type="PANTHER" id="PTHR43749">
    <property type="entry name" value="RNA-SPLICING LIGASE RTCB"/>
    <property type="match status" value="1"/>
</dbReference>
<evidence type="ECO:0000256" key="8">
    <source>
        <dbReference type="ARBA" id="ARBA00023211"/>
    </source>
</evidence>
<dbReference type="Proteomes" id="UP000008680">
    <property type="component" value="Chromosome"/>
</dbReference>
<dbReference type="PATRIC" id="fig|634498.28.peg.1315"/>
<evidence type="ECO:0000256" key="11">
    <source>
        <dbReference type="ARBA" id="ARBA00045316"/>
    </source>
</evidence>
<dbReference type="EMBL" id="CP001719">
    <property type="protein sequence ID" value="ADC47161.1"/>
    <property type="molecule type" value="Genomic_DNA"/>
</dbReference>